<dbReference type="GO" id="GO:0043682">
    <property type="term" value="F:P-type divalent copper transporter activity"/>
    <property type="evidence" value="ECO:0007669"/>
    <property type="project" value="TreeGrafter"/>
</dbReference>
<dbReference type="SUPFAM" id="SSF55008">
    <property type="entry name" value="HMA, heavy metal-associated domain"/>
    <property type="match status" value="3"/>
</dbReference>
<feature type="region of interest" description="Disordered" evidence="11">
    <location>
        <begin position="589"/>
        <end position="619"/>
    </location>
</feature>
<feature type="transmembrane region" description="Helical" evidence="10">
    <location>
        <begin position="761"/>
        <end position="784"/>
    </location>
</feature>
<evidence type="ECO:0000313" key="14">
    <source>
        <dbReference type="Proteomes" id="UP000473826"/>
    </source>
</evidence>
<accession>A0A7D8V3Q3</accession>
<dbReference type="OrthoDB" id="432719at2759"/>
<evidence type="ECO:0000256" key="2">
    <source>
        <dbReference type="ARBA" id="ARBA00006024"/>
    </source>
</evidence>
<dbReference type="Gene3D" id="2.70.150.10">
    <property type="entry name" value="Calcium-transporting ATPase, cytoplasmic transduction domain A"/>
    <property type="match status" value="1"/>
</dbReference>
<evidence type="ECO:0000256" key="10">
    <source>
        <dbReference type="RuleBase" id="RU362081"/>
    </source>
</evidence>
<dbReference type="NCBIfam" id="TIGR01525">
    <property type="entry name" value="ATPase-IB_hvy"/>
    <property type="match status" value="1"/>
</dbReference>
<dbReference type="GO" id="GO:0016887">
    <property type="term" value="F:ATP hydrolysis activity"/>
    <property type="evidence" value="ECO:0007669"/>
    <property type="project" value="InterPro"/>
</dbReference>
<evidence type="ECO:0000256" key="9">
    <source>
        <dbReference type="ARBA" id="ARBA00023136"/>
    </source>
</evidence>
<feature type="domain" description="HMA" evidence="12">
    <location>
        <begin position="139"/>
        <end position="204"/>
    </location>
</feature>
<dbReference type="InterPro" id="IPR036163">
    <property type="entry name" value="HMA_dom_sf"/>
</dbReference>
<feature type="domain" description="HMA" evidence="12">
    <location>
        <begin position="225"/>
        <end position="290"/>
    </location>
</feature>
<dbReference type="InterPro" id="IPR036412">
    <property type="entry name" value="HAD-like_sf"/>
</dbReference>
<keyword evidence="3 10" id="KW-0812">Transmembrane</keyword>
<organism evidence="13 14">
    <name type="scientific">Vanrija humicola</name>
    <name type="common">Yeast</name>
    <name type="synonym">Cryptococcus humicola</name>
    <dbReference type="NCBI Taxonomy" id="5417"/>
    <lineage>
        <taxon>Eukaryota</taxon>
        <taxon>Fungi</taxon>
        <taxon>Dikarya</taxon>
        <taxon>Basidiomycota</taxon>
        <taxon>Agaricomycotina</taxon>
        <taxon>Tremellomycetes</taxon>
        <taxon>Trichosporonales</taxon>
        <taxon>Trichosporonaceae</taxon>
        <taxon>Vanrija</taxon>
    </lineage>
</organism>
<dbReference type="CDD" id="cd00371">
    <property type="entry name" value="HMA"/>
    <property type="match status" value="3"/>
</dbReference>
<evidence type="ECO:0000256" key="11">
    <source>
        <dbReference type="SAM" id="MobiDB-lite"/>
    </source>
</evidence>
<keyword evidence="14" id="KW-1185">Reference proteome</keyword>
<dbReference type="GO" id="GO:0016020">
    <property type="term" value="C:membrane"/>
    <property type="evidence" value="ECO:0007669"/>
    <property type="project" value="UniProtKB-SubCell"/>
</dbReference>
<dbReference type="AlphaFoldDB" id="A0A7D8V3Q3"/>
<dbReference type="Pfam" id="PF00702">
    <property type="entry name" value="Hydrolase"/>
    <property type="match status" value="1"/>
</dbReference>
<dbReference type="GO" id="GO:0055070">
    <property type="term" value="P:copper ion homeostasis"/>
    <property type="evidence" value="ECO:0007669"/>
    <property type="project" value="TreeGrafter"/>
</dbReference>
<dbReference type="Gene3D" id="3.40.50.1000">
    <property type="entry name" value="HAD superfamily/HAD-like"/>
    <property type="match status" value="1"/>
</dbReference>
<keyword evidence="8 10" id="KW-1133">Transmembrane helix</keyword>
<dbReference type="PROSITE" id="PS01047">
    <property type="entry name" value="HMA_1"/>
    <property type="match status" value="1"/>
</dbReference>
<dbReference type="Pfam" id="PF00403">
    <property type="entry name" value="HMA"/>
    <property type="match status" value="2"/>
</dbReference>
<dbReference type="Pfam" id="PF00122">
    <property type="entry name" value="E1-E2_ATPase"/>
    <property type="match status" value="1"/>
</dbReference>
<dbReference type="SFLD" id="SFLDS00003">
    <property type="entry name" value="Haloacid_Dehalogenase"/>
    <property type="match status" value="1"/>
</dbReference>
<keyword evidence="6 10" id="KW-0067">ATP-binding</keyword>
<gene>
    <name evidence="13" type="ORF">VHUM_00726</name>
</gene>
<dbReference type="NCBIfam" id="TIGR01494">
    <property type="entry name" value="ATPase_P-type"/>
    <property type="match status" value="1"/>
</dbReference>
<name>A0A7D8V3Q3_VANHU</name>
<keyword evidence="9 10" id="KW-0472">Membrane</keyword>
<proteinExistence type="inferred from homology"/>
<dbReference type="InterPro" id="IPR044492">
    <property type="entry name" value="P_typ_ATPase_HD_dom"/>
</dbReference>
<evidence type="ECO:0000256" key="6">
    <source>
        <dbReference type="ARBA" id="ARBA00022840"/>
    </source>
</evidence>
<feature type="transmembrane region" description="Helical" evidence="10">
    <location>
        <begin position="543"/>
        <end position="560"/>
    </location>
</feature>
<protein>
    <recommendedName>
        <fullName evidence="12">HMA domain-containing protein</fullName>
    </recommendedName>
</protein>
<feature type="transmembrane region" description="Helical" evidence="10">
    <location>
        <begin position="721"/>
        <end position="741"/>
    </location>
</feature>
<dbReference type="InterPro" id="IPR023298">
    <property type="entry name" value="ATPase_P-typ_TM_dom_sf"/>
</dbReference>
<comment type="similarity">
    <text evidence="2 10">Belongs to the cation transport ATPase (P-type) (TC 3.A.3) family. Type IB subfamily.</text>
</comment>
<dbReference type="FunFam" id="3.30.70.100:FF:000001">
    <property type="entry name" value="ATPase copper transporting beta"/>
    <property type="match status" value="2"/>
</dbReference>
<dbReference type="EMBL" id="QKWK01000002">
    <property type="protein sequence ID" value="TXT13359.1"/>
    <property type="molecule type" value="Genomic_DNA"/>
</dbReference>
<evidence type="ECO:0000256" key="7">
    <source>
        <dbReference type="ARBA" id="ARBA00022967"/>
    </source>
</evidence>
<dbReference type="PROSITE" id="PS50846">
    <property type="entry name" value="HMA_2"/>
    <property type="match status" value="2"/>
</dbReference>
<dbReference type="InterPro" id="IPR059000">
    <property type="entry name" value="ATPase_P-type_domA"/>
</dbReference>
<dbReference type="SFLD" id="SFLDG00002">
    <property type="entry name" value="C1.7:_P-type_atpase_like"/>
    <property type="match status" value="1"/>
</dbReference>
<evidence type="ECO:0000259" key="12">
    <source>
        <dbReference type="PROSITE" id="PS50846"/>
    </source>
</evidence>
<dbReference type="Gene3D" id="3.30.70.100">
    <property type="match status" value="3"/>
</dbReference>
<dbReference type="GO" id="GO:0005507">
    <property type="term" value="F:copper ion binding"/>
    <property type="evidence" value="ECO:0007669"/>
    <property type="project" value="TreeGrafter"/>
</dbReference>
<dbReference type="PROSITE" id="PS01229">
    <property type="entry name" value="COF_2"/>
    <property type="match status" value="1"/>
</dbReference>
<dbReference type="InterPro" id="IPR027256">
    <property type="entry name" value="P-typ_ATPase_IB"/>
</dbReference>
<dbReference type="InterPro" id="IPR008250">
    <property type="entry name" value="ATPase_P-typ_transduc_dom_A_sf"/>
</dbReference>
<evidence type="ECO:0000256" key="5">
    <source>
        <dbReference type="ARBA" id="ARBA00022741"/>
    </source>
</evidence>
<dbReference type="SUPFAM" id="SSF81653">
    <property type="entry name" value="Calcium ATPase, transduction domain A"/>
    <property type="match status" value="1"/>
</dbReference>
<dbReference type="InterPro" id="IPR023214">
    <property type="entry name" value="HAD_sf"/>
</dbReference>
<dbReference type="InterPro" id="IPR023299">
    <property type="entry name" value="ATPase_P-typ_cyto_dom_N"/>
</dbReference>
<dbReference type="SUPFAM" id="SSF81665">
    <property type="entry name" value="Calcium ATPase, transmembrane domain M"/>
    <property type="match status" value="1"/>
</dbReference>
<keyword evidence="7" id="KW-1278">Translocase</keyword>
<dbReference type="GO" id="GO:0005524">
    <property type="term" value="F:ATP binding"/>
    <property type="evidence" value="ECO:0007669"/>
    <property type="project" value="UniProtKB-UniRule"/>
</dbReference>
<dbReference type="PANTHER" id="PTHR43520">
    <property type="entry name" value="ATP7, ISOFORM B"/>
    <property type="match status" value="1"/>
</dbReference>
<dbReference type="SUPFAM" id="SSF56784">
    <property type="entry name" value="HAD-like"/>
    <property type="match status" value="1"/>
</dbReference>
<feature type="transmembrane region" description="Helical" evidence="10">
    <location>
        <begin position="404"/>
        <end position="425"/>
    </location>
</feature>
<reference evidence="13 14" key="1">
    <citation type="journal article" date="2019" name="PLoS Genet.">
        <title>Convergent evolution of linked mating-type loci in basidiomycete fungi.</title>
        <authorList>
            <person name="Sun S."/>
            <person name="Coelho M.A."/>
            <person name="Heitman J."/>
            <person name="Nowrousian M."/>
        </authorList>
    </citation>
    <scope>NUCLEOTIDE SEQUENCE [LARGE SCALE GENOMIC DNA]</scope>
    <source>
        <strain evidence="13 14">CBS 4282</strain>
    </source>
</reference>
<dbReference type="InterPro" id="IPR018303">
    <property type="entry name" value="ATPase_P-typ_P_site"/>
</dbReference>
<dbReference type="InterPro" id="IPR001757">
    <property type="entry name" value="P_typ_ATPase"/>
</dbReference>
<evidence type="ECO:0000256" key="3">
    <source>
        <dbReference type="ARBA" id="ARBA00022692"/>
    </source>
</evidence>
<sequence length="1159" mass="123519">MHCPSCVESITQLLSGLSSVKNLSISLLLNRVTFAVDTSISSSTKAPSYRKIVEQVKGILATEGGFNVTEEAVAEPAKKPSLFATLGSKRRATKEEKRAEERRIRHLERCEACRAEHEALTNGLAPPTVSSPPPADQIQVTTLSIEGMTCASCTGTIRGALKENASVLESDIVLLSSSGKVRHKASLPASELAELIEDLGYDAQVIETHPEAPDIPAESDGDALIRTTYSIDGMTCASCTSTIESELDKNPDITEALIVLLDNKGVVTHKASLSAEAIKETIEDLGYDATIVSSTPVNVQKKADGPGQRTITVRVDGVFCNNCIVQLNDHLKSMPLRSFTPLTLKEPVTTITYAPHEPLTIRDILKSLTDVAPEFDAEVVRTKSLSERSREMQRHEVKVLGSHLAVAFLFAIPTFIIGIVSMALLPNSNKFRQYFMKPAWGGADRGTIAMFALATPVQFGVGRLFYIRAFNSVWPHLRHLIPTFLRPKSMAKIPSRPFSWRNLFTFGSMDLLVALSTTTAYFASVAMMALDVKAGPHSGNMSIGTYFDTSVFLLMFILLGRTLEGYAKSRTTDAVALLGNLRPPTAWLVDSSANDHSESGKEKEVDDGSEPEEAAAPAREIPVDQVEYGDLILIQAGALPPTDGVIASGNTTFDESSLTGESLPVAKGPGDEVFTGTTNLSAPVTIRVTNLAADTMLERIIRAVSDASGRKAPLEKAAERLTGVFVPIVVYISIVVLAIWMGVTYGGLIDPKWFHGNGGRAFFALEFAISVLVVACPCGIGLAVPCANAVGNGLAAAAGILASGGGEAFTGATQVTTIAFDKTGTLTVGKSVVTDEFHKDVAGVPRKEIVHALRDVEAQSTHPLAVGLVEYLNANFEESSAKVTETAEIAGRGLRALAAVGDDTLELLIGNAKLLEENGLDLSKDDAERVTSWASDAKSVVLVGARVGSAPFALAAMFGLSDPPRPTTKAVLETLRSRGYRLVMLTGDNEVTARAVARTLDIAPEDVHAGVGPEGKAEAINAMQAQTRTLKNVFRTKVVPQRVMFVGDGLNDAVALAAADVSAAMGHGSQATLASADFVILSSSLDSLITLFHLSKKVRNRQWLNLIWACIFNFVCMPIAAGVLFPANGIKLSPVWSAVLMALSSVSVVMSSLALRWGL</sequence>
<keyword evidence="4 10" id="KW-0479">Metal-binding</keyword>
<dbReference type="PANTHER" id="PTHR43520:SF32">
    <property type="entry name" value="COPPER RESISTANCE P-TYPE ATPASE (EUROFUNG)"/>
    <property type="match status" value="1"/>
</dbReference>
<feature type="transmembrane region" description="Helical" evidence="10">
    <location>
        <begin position="1103"/>
        <end position="1123"/>
    </location>
</feature>
<feature type="transmembrane region" description="Helical" evidence="10">
    <location>
        <begin position="1135"/>
        <end position="1155"/>
    </location>
</feature>
<comment type="caution">
    <text evidence="13">The sequence shown here is derived from an EMBL/GenBank/DDBJ whole genome shotgun (WGS) entry which is preliminary data.</text>
</comment>
<dbReference type="InterPro" id="IPR006121">
    <property type="entry name" value="HMA_dom"/>
</dbReference>
<dbReference type="SFLD" id="SFLDF00027">
    <property type="entry name" value="p-type_atpase"/>
    <property type="match status" value="1"/>
</dbReference>
<feature type="transmembrane region" description="Helical" evidence="10">
    <location>
        <begin position="503"/>
        <end position="523"/>
    </location>
</feature>
<evidence type="ECO:0000256" key="1">
    <source>
        <dbReference type="ARBA" id="ARBA00004141"/>
    </source>
</evidence>
<comment type="subcellular location">
    <subcellularLocation>
        <location evidence="1">Membrane</location>
        <topology evidence="1">Multi-pass membrane protein</topology>
    </subcellularLocation>
</comment>
<evidence type="ECO:0000256" key="8">
    <source>
        <dbReference type="ARBA" id="ARBA00022989"/>
    </source>
</evidence>
<dbReference type="InterPro" id="IPR017969">
    <property type="entry name" value="Heavy-metal-associated_CS"/>
</dbReference>
<evidence type="ECO:0000313" key="13">
    <source>
        <dbReference type="EMBL" id="TXT13359.1"/>
    </source>
</evidence>
<dbReference type="PRINTS" id="PR00119">
    <property type="entry name" value="CATATPASE"/>
</dbReference>
<keyword evidence="5 10" id="KW-0547">Nucleotide-binding</keyword>
<dbReference type="Gene3D" id="3.40.1110.10">
    <property type="entry name" value="Calcium-transporting ATPase, cytoplasmic domain N"/>
    <property type="match status" value="1"/>
</dbReference>
<feature type="compositionally biased region" description="Basic and acidic residues" evidence="11">
    <location>
        <begin position="593"/>
        <end position="606"/>
    </location>
</feature>
<evidence type="ECO:0000256" key="4">
    <source>
        <dbReference type="ARBA" id="ARBA00022723"/>
    </source>
</evidence>
<dbReference type="Proteomes" id="UP000473826">
    <property type="component" value="Unassembled WGS sequence"/>
</dbReference>
<dbReference type="PROSITE" id="PS00154">
    <property type="entry name" value="ATPASE_E1_E2"/>
    <property type="match status" value="1"/>
</dbReference>